<dbReference type="AlphaFoldDB" id="A0A7Z7B2F2"/>
<comment type="caution">
    <text evidence="1">The sequence shown here is derived from an EMBL/GenBank/DDBJ whole genome shotgun (WGS) entry which is preliminary data.</text>
</comment>
<keyword evidence="2" id="KW-1185">Reference proteome</keyword>
<evidence type="ECO:0000313" key="1">
    <source>
        <dbReference type="EMBL" id="SDG90020.1"/>
    </source>
</evidence>
<gene>
    <name evidence="1" type="ORF">SAMN04487926_101108</name>
</gene>
<accession>A0A7Z7B2F2</accession>
<name>A0A7Z7B2F2_9BURK</name>
<proteinExistence type="predicted"/>
<dbReference type="Proteomes" id="UP000198900">
    <property type="component" value="Unassembled WGS sequence"/>
</dbReference>
<dbReference type="PROSITE" id="PS51257">
    <property type="entry name" value="PROKAR_LIPOPROTEIN"/>
    <property type="match status" value="1"/>
</dbReference>
<sequence length="207" mass="22241">MCAQARSPPFLCLDDGALISSYCVIFAFVACSTSCAKNSARYFDGIRDLASCFMRCHCTFGFFAGIRDMTSPFTCRPCAGRHLLSLQQQRKRPSTASSCYCLRAPNRSYASYGNAPVCARCQRYEWVPHLLQSPVAQPTAAKRDCSPGGKLCVGHSAPHLGVLARSTDLAFQSGVVRISRKSLHTVCHLGGGGLSGTVCRDAGTRSG</sequence>
<dbReference type="EMBL" id="FNDI01000001">
    <property type="protein sequence ID" value="SDG90020.1"/>
    <property type="molecule type" value="Genomic_DNA"/>
</dbReference>
<protein>
    <submittedName>
        <fullName evidence="1">Uncharacterized protein</fullName>
    </submittedName>
</protein>
<evidence type="ECO:0000313" key="2">
    <source>
        <dbReference type="Proteomes" id="UP000198900"/>
    </source>
</evidence>
<organism evidence="1 2">
    <name type="scientific">Paraburkholderia steynii</name>
    <dbReference type="NCBI Taxonomy" id="1245441"/>
    <lineage>
        <taxon>Bacteria</taxon>
        <taxon>Pseudomonadati</taxon>
        <taxon>Pseudomonadota</taxon>
        <taxon>Betaproteobacteria</taxon>
        <taxon>Burkholderiales</taxon>
        <taxon>Burkholderiaceae</taxon>
        <taxon>Paraburkholderia</taxon>
    </lineage>
</organism>
<reference evidence="1" key="1">
    <citation type="submission" date="2016-10" db="EMBL/GenBank/DDBJ databases">
        <authorList>
            <person name="Varghese N."/>
            <person name="Submissions S."/>
        </authorList>
    </citation>
    <scope>NUCLEOTIDE SEQUENCE [LARGE SCALE GENOMIC DNA]</scope>
    <source>
        <strain evidence="1">YR281</strain>
    </source>
</reference>